<dbReference type="PRINTS" id="PR00080">
    <property type="entry name" value="SDRFAMILY"/>
</dbReference>
<dbReference type="InterPro" id="IPR057326">
    <property type="entry name" value="KR_dom"/>
</dbReference>
<keyword evidence="6" id="KW-1185">Reference proteome</keyword>
<dbReference type="Gene3D" id="3.40.50.720">
    <property type="entry name" value="NAD(P)-binding Rossmann-like Domain"/>
    <property type="match status" value="1"/>
</dbReference>
<dbReference type="GO" id="GO:0016616">
    <property type="term" value="F:oxidoreductase activity, acting on the CH-OH group of donors, NAD or NADP as acceptor"/>
    <property type="evidence" value="ECO:0007669"/>
    <property type="project" value="UniProtKB-ARBA"/>
</dbReference>
<dbReference type="FunFam" id="3.40.50.720:FF:000047">
    <property type="entry name" value="NADP-dependent L-serine/L-allo-threonine dehydrogenase"/>
    <property type="match status" value="1"/>
</dbReference>
<dbReference type="PRINTS" id="PR00081">
    <property type="entry name" value="GDHRDH"/>
</dbReference>
<comment type="similarity">
    <text evidence="1 3">Belongs to the short-chain dehydrogenases/reductases (SDR) family.</text>
</comment>
<keyword evidence="2" id="KW-0560">Oxidoreductase</keyword>
<evidence type="ECO:0000256" key="3">
    <source>
        <dbReference type="RuleBase" id="RU000363"/>
    </source>
</evidence>
<protein>
    <submittedName>
        <fullName evidence="5">SDR family oxidoreductase</fullName>
    </submittedName>
</protein>
<evidence type="ECO:0000259" key="4">
    <source>
        <dbReference type="SMART" id="SM00822"/>
    </source>
</evidence>
<name>A0A4R5TTG2_9GAMM</name>
<comment type="caution">
    <text evidence="5">The sequence shown here is derived from an EMBL/GenBank/DDBJ whole genome shotgun (WGS) entry which is preliminary data.</text>
</comment>
<reference evidence="5 6" key="1">
    <citation type="submission" date="2019-03" db="EMBL/GenBank/DDBJ databases">
        <title>Luteimonas zhaokaii sp.nov., isolated from the rectal contents of Plateau pika in Yushu, Qinghai Province, China.</title>
        <authorList>
            <person name="Zhang G."/>
        </authorList>
    </citation>
    <scope>NUCLEOTIDE SEQUENCE [LARGE SCALE GENOMIC DNA]</scope>
    <source>
        <strain evidence="5 6">B9</strain>
    </source>
</reference>
<dbReference type="InterPro" id="IPR002347">
    <property type="entry name" value="SDR_fam"/>
</dbReference>
<dbReference type="PROSITE" id="PS00061">
    <property type="entry name" value="ADH_SHORT"/>
    <property type="match status" value="1"/>
</dbReference>
<evidence type="ECO:0000256" key="1">
    <source>
        <dbReference type="ARBA" id="ARBA00006484"/>
    </source>
</evidence>
<evidence type="ECO:0000313" key="6">
    <source>
        <dbReference type="Proteomes" id="UP000294796"/>
    </source>
</evidence>
<accession>A0A4R5TTG2</accession>
<dbReference type="SUPFAM" id="SSF51735">
    <property type="entry name" value="NAD(P)-binding Rossmann-fold domains"/>
    <property type="match status" value="1"/>
</dbReference>
<dbReference type="AlphaFoldDB" id="A0A4R5TTG2"/>
<proteinExistence type="inferred from homology"/>
<dbReference type="PANTHER" id="PTHR43115:SF4">
    <property type="entry name" value="DEHYDROGENASE_REDUCTASE SDR FAMILY MEMBER 11"/>
    <property type="match status" value="1"/>
</dbReference>
<dbReference type="PANTHER" id="PTHR43115">
    <property type="entry name" value="DEHYDROGENASE/REDUCTASE SDR FAMILY MEMBER 11"/>
    <property type="match status" value="1"/>
</dbReference>
<gene>
    <name evidence="5" type="ORF">E2F46_09600</name>
</gene>
<dbReference type="SMART" id="SM00822">
    <property type="entry name" value="PKS_KR"/>
    <property type="match status" value="1"/>
</dbReference>
<evidence type="ECO:0000313" key="5">
    <source>
        <dbReference type="EMBL" id="TDK23778.1"/>
    </source>
</evidence>
<dbReference type="EMBL" id="SMTF01000006">
    <property type="protein sequence ID" value="TDK23778.1"/>
    <property type="molecule type" value="Genomic_DNA"/>
</dbReference>
<dbReference type="InterPro" id="IPR036291">
    <property type="entry name" value="NAD(P)-bd_dom_sf"/>
</dbReference>
<dbReference type="Pfam" id="PF00106">
    <property type="entry name" value="adh_short"/>
    <property type="match status" value="1"/>
</dbReference>
<dbReference type="Proteomes" id="UP000294796">
    <property type="component" value="Unassembled WGS sequence"/>
</dbReference>
<dbReference type="RefSeq" id="WP_133321875.1">
    <property type="nucleotide sequence ID" value="NZ_SMTF01000006.1"/>
</dbReference>
<sequence length="243" mass="25705">METIDKIVLITGASSGIGEATARVLAERGATVVLGARRGDRLQALAADIAANGGTAHVRTLDVTSREDMQAFVDDAVSRYGRVDVLVNNAGVMPLAPLSALKTDEWDTMIDVNIRGVLHGIAAVLPRMEAQGHGHVVNVSSIAGLFVMHSAAVYCATKYAVRAISEGLRMESDVVRVTCVYPGAVESELAHSITHAETAKVIDEFRQIALKPEAIAEAIAHAIAQPAEVDTTDIVVRHVRSPA</sequence>
<dbReference type="OrthoDB" id="9810734at2"/>
<organism evidence="5 6">
    <name type="scientific">Luteimonas aestuarii</name>
    <dbReference type="NCBI Taxonomy" id="453837"/>
    <lineage>
        <taxon>Bacteria</taxon>
        <taxon>Pseudomonadati</taxon>
        <taxon>Pseudomonadota</taxon>
        <taxon>Gammaproteobacteria</taxon>
        <taxon>Lysobacterales</taxon>
        <taxon>Lysobacteraceae</taxon>
        <taxon>Luteimonas</taxon>
    </lineage>
</organism>
<dbReference type="InterPro" id="IPR020904">
    <property type="entry name" value="Sc_DH/Rdtase_CS"/>
</dbReference>
<feature type="domain" description="Ketoreductase" evidence="4">
    <location>
        <begin position="6"/>
        <end position="188"/>
    </location>
</feature>
<evidence type="ECO:0000256" key="2">
    <source>
        <dbReference type="ARBA" id="ARBA00023002"/>
    </source>
</evidence>